<dbReference type="EMBL" id="LAZR01064361">
    <property type="protein sequence ID" value="KKK57670.1"/>
    <property type="molecule type" value="Genomic_DNA"/>
</dbReference>
<dbReference type="AlphaFoldDB" id="A0A0F8X9K4"/>
<keyword evidence="1" id="KW-0472">Membrane</keyword>
<proteinExistence type="predicted"/>
<sequence>MTQAQIMLAIIGLLVLLNFAWAFLTRAQSRALDRIRERAERVLEDEHWWLPGDDMEESQSQGAMLLSIETEQAAARWLLKVVNGGSGE</sequence>
<comment type="caution">
    <text evidence="2">The sequence shown here is derived from an EMBL/GenBank/DDBJ whole genome shotgun (WGS) entry which is preliminary data.</text>
</comment>
<protein>
    <submittedName>
        <fullName evidence="2">Uncharacterized protein</fullName>
    </submittedName>
</protein>
<organism evidence="2">
    <name type="scientific">marine sediment metagenome</name>
    <dbReference type="NCBI Taxonomy" id="412755"/>
    <lineage>
        <taxon>unclassified sequences</taxon>
        <taxon>metagenomes</taxon>
        <taxon>ecological metagenomes</taxon>
    </lineage>
</organism>
<reference evidence="2" key="1">
    <citation type="journal article" date="2015" name="Nature">
        <title>Complex archaea that bridge the gap between prokaryotes and eukaryotes.</title>
        <authorList>
            <person name="Spang A."/>
            <person name="Saw J.H."/>
            <person name="Jorgensen S.L."/>
            <person name="Zaremba-Niedzwiedzka K."/>
            <person name="Martijn J."/>
            <person name="Lind A.E."/>
            <person name="van Eijk R."/>
            <person name="Schleper C."/>
            <person name="Guy L."/>
            <person name="Ettema T.J."/>
        </authorList>
    </citation>
    <scope>NUCLEOTIDE SEQUENCE</scope>
</reference>
<accession>A0A0F8X9K4</accession>
<gene>
    <name evidence="2" type="ORF">LCGC14_3052130</name>
</gene>
<feature type="transmembrane region" description="Helical" evidence="1">
    <location>
        <begin position="6"/>
        <end position="24"/>
    </location>
</feature>
<evidence type="ECO:0000256" key="1">
    <source>
        <dbReference type="SAM" id="Phobius"/>
    </source>
</evidence>
<keyword evidence="1" id="KW-1133">Transmembrane helix</keyword>
<evidence type="ECO:0000313" key="2">
    <source>
        <dbReference type="EMBL" id="KKK57670.1"/>
    </source>
</evidence>
<name>A0A0F8X9K4_9ZZZZ</name>
<keyword evidence="1" id="KW-0812">Transmembrane</keyword>